<comment type="caution">
    <text evidence="1">The sequence shown here is derived from an EMBL/GenBank/DDBJ whole genome shotgun (WGS) entry which is preliminary data.</text>
</comment>
<reference evidence="1" key="1">
    <citation type="submission" date="2024-09" db="EMBL/GenBank/DDBJ databases">
        <title>Draft Genome Sequences of Neofusicoccum parvum.</title>
        <authorList>
            <person name="Ashida A."/>
            <person name="Camagna M."/>
            <person name="Tanaka A."/>
            <person name="Takemoto D."/>
        </authorList>
    </citation>
    <scope>NUCLEOTIDE SEQUENCE</scope>
    <source>
        <strain evidence="1">PPO83</strain>
    </source>
</reference>
<dbReference type="Proteomes" id="UP001165186">
    <property type="component" value="Unassembled WGS sequence"/>
</dbReference>
<gene>
    <name evidence="1" type="primary">g5126</name>
    <name evidence="1" type="ORF">NpPPO83_00005126</name>
</gene>
<accession>A0ACB5SDQ2</accession>
<dbReference type="EMBL" id="BSXG01000075">
    <property type="protein sequence ID" value="GME36502.1"/>
    <property type="molecule type" value="Genomic_DNA"/>
</dbReference>
<name>A0ACB5SDQ2_9PEZI</name>
<organism evidence="1 2">
    <name type="scientific">Neofusicoccum parvum</name>
    <dbReference type="NCBI Taxonomy" id="310453"/>
    <lineage>
        <taxon>Eukaryota</taxon>
        <taxon>Fungi</taxon>
        <taxon>Dikarya</taxon>
        <taxon>Ascomycota</taxon>
        <taxon>Pezizomycotina</taxon>
        <taxon>Dothideomycetes</taxon>
        <taxon>Dothideomycetes incertae sedis</taxon>
        <taxon>Botryosphaeriales</taxon>
        <taxon>Botryosphaeriaceae</taxon>
        <taxon>Neofusicoccum</taxon>
    </lineage>
</organism>
<proteinExistence type="predicted"/>
<evidence type="ECO:0000313" key="1">
    <source>
        <dbReference type="EMBL" id="GME36502.1"/>
    </source>
</evidence>
<evidence type="ECO:0000313" key="2">
    <source>
        <dbReference type="Proteomes" id="UP001165186"/>
    </source>
</evidence>
<keyword evidence="2" id="KW-1185">Reference proteome</keyword>
<protein>
    <submittedName>
        <fullName evidence="1">Uncharacterized protein</fullName>
    </submittedName>
</protein>
<sequence>MQLILALIVLGLNAYHLHHYLSDTYFYSISIASATIITSTYHLVATHGSSRAYNGWATLTLDILFLILWLISFSHAASLASSWASSGAYYAAYYEPSEPYDDRQAIMVAVPVLGAIESVLFLAALTTFSLALRRHRRAGLPLSPNKSMLPPLHTAHPHRSGPANGSSIPLEKPGPPAAHQLDTASPPPQHQPFYHGQSSPAQPQSPAASPFQPGGAGAPHGNAGVYTPSPITSAQSLISPIGTVTSGGGGAGRGRYYRRPADGAQELQASAAVPKASELGTWRGA</sequence>